<evidence type="ECO:0000256" key="11">
    <source>
        <dbReference type="ARBA" id="ARBA00023136"/>
    </source>
</evidence>
<dbReference type="SUPFAM" id="SSF81419">
    <property type="entry name" value="Mitochondrial cytochrome c oxidase subunit VIIa"/>
    <property type="match status" value="1"/>
</dbReference>
<keyword evidence="10" id="KW-0496">Mitochondrion</keyword>
<keyword evidence="11" id="KW-0472">Membrane</keyword>
<keyword evidence="4" id="KW-0812">Transmembrane</keyword>
<keyword evidence="9" id="KW-0560">Oxidoreductase</keyword>
<dbReference type="Ensembl" id="ENSMGAT00000030678.1">
    <property type="protein sequence ID" value="ENSMGAP00000033303.1"/>
    <property type="gene ID" value="ENSMGAG00000020895.1"/>
</dbReference>
<dbReference type="GO" id="GO:0005743">
    <property type="term" value="C:mitochondrial inner membrane"/>
    <property type="evidence" value="ECO:0007669"/>
    <property type="project" value="UniProtKB-SubCell"/>
</dbReference>
<reference evidence="14 15" key="1">
    <citation type="journal article" date="2010" name="PLoS Biol.">
        <title>Multi-platform next-generation sequencing of the domestic turkey (Meleagris gallopavo): genome assembly and analysis.</title>
        <authorList>
            <person name="Dalloul R.A."/>
            <person name="Long J.A."/>
            <person name="Zimin A.V."/>
            <person name="Aslam L."/>
            <person name="Beal K."/>
            <person name="Blomberg L.A."/>
            <person name="Bouffard P."/>
            <person name="Burt D.W."/>
            <person name="Crasta O."/>
            <person name="Crooijmans R.P."/>
            <person name="Cooper K."/>
            <person name="Coulombe R.A."/>
            <person name="De S."/>
            <person name="Delany M.E."/>
            <person name="Dodgson J.B."/>
            <person name="Dong J.J."/>
            <person name="Evans C."/>
            <person name="Frederickson K.M."/>
            <person name="Flicek P."/>
            <person name="Florea L."/>
            <person name="Folkerts O."/>
            <person name="Groenen M.A."/>
            <person name="Harkins T.T."/>
            <person name="Herrero J."/>
            <person name="Hoffmann S."/>
            <person name="Megens H.J."/>
            <person name="Jiang A."/>
            <person name="de Jong P."/>
            <person name="Kaiser P."/>
            <person name="Kim H."/>
            <person name="Kim K.W."/>
            <person name="Kim S."/>
            <person name="Langenberger D."/>
            <person name="Lee M.K."/>
            <person name="Lee T."/>
            <person name="Mane S."/>
            <person name="Marcais G."/>
            <person name="Marz M."/>
            <person name="McElroy A.P."/>
            <person name="Modise T."/>
            <person name="Nefedov M."/>
            <person name="Notredame C."/>
            <person name="Paton I.R."/>
            <person name="Payne W.S."/>
            <person name="Pertea G."/>
            <person name="Prickett D."/>
            <person name="Puiu D."/>
            <person name="Qioa D."/>
            <person name="Raineri E."/>
            <person name="Ruffier M."/>
            <person name="Salzberg S.L."/>
            <person name="Schatz M.C."/>
            <person name="Scheuring C."/>
            <person name="Schmidt C.J."/>
            <person name="Schroeder S."/>
            <person name="Searle S.M."/>
            <person name="Smith E.J."/>
            <person name="Smith J."/>
            <person name="Sonstegard T.S."/>
            <person name="Stadler P.F."/>
            <person name="Tafer H."/>
            <person name="Tu Z.J."/>
            <person name="Van Tassell C.P."/>
            <person name="Vilella A.J."/>
            <person name="Williams K.P."/>
            <person name="Yorke J.A."/>
            <person name="Zhang L."/>
            <person name="Zhang H.B."/>
            <person name="Zhang X."/>
            <person name="Zhang Y."/>
            <person name="Reed K.M."/>
        </authorList>
    </citation>
    <scope>NUCLEOTIDE SEQUENCE [LARGE SCALE GENOMIC DNA]</scope>
</reference>
<evidence type="ECO:0000256" key="10">
    <source>
        <dbReference type="ARBA" id="ARBA00023128"/>
    </source>
</evidence>
<reference evidence="14" key="3">
    <citation type="submission" date="2025-09" db="UniProtKB">
        <authorList>
            <consortium name="Ensembl"/>
        </authorList>
    </citation>
    <scope>IDENTIFICATION</scope>
</reference>
<dbReference type="Proteomes" id="UP000001645">
    <property type="component" value="Chromosome 2"/>
</dbReference>
<dbReference type="GO" id="GO:0006123">
    <property type="term" value="P:mitochondrial electron transport, cytochrome c to oxygen"/>
    <property type="evidence" value="ECO:0007669"/>
    <property type="project" value="InterPro"/>
</dbReference>
<dbReference type="Pfam" id="PF02238">
    <property type="entry name" value="COX7a"/>
    <property type="match status" value="1"/>
</dbReference>
<evidence type="ECO:0000256" key="13">
    <source>
        <dbReference type="ARBA" id="ARBA00042325"/>
    </source>
</evidence>
<dbReference type="GO" id="GO:0097250">
    <property type="term" value="P:mitochondrial respirasome assembly"/>
    <property type="evidence" value="ECO:0007669"/>
    <property type="project" value="TreeGrafter"/>
</dbReference>
<gene>
    <name evidence="14" type="primary">LOC100548330</name>
</gene>
<dbReference type="PANTHER" id="PTHR10510">
    <property type="entry name" value="CYTOCHROME C OXIDASE POLYPEPTIDE 7A"/>
    <property type="match status" value="1"/>
</dbReference>
<accession>A0A803YNF5</accession>
<evidence type="ECO:0000256" key="6">
    <source>
        <dbReference type="ARBA" id="ARBA00022946"/>
    </source>
</evidence>
<evidence type="ECO:0000256" key="2">
    <source>
        <dbReference type="ARBA" id="ARBA00004673"/>
    </source>
</evidence>
<evidence type="ECO:0000256" key="7">
    <source>
        <dbReference type="ARBA" id="ARBA00022989"/>
    </source>
</evidence>
<organism evidence="14 15">
    <name type="scientific">Meleagris gallopavo</name>
    <name type="common">Wild turkey</name>
    <dbReference type="NCBI Taxonomy" id="9103"/>
    <lineage>
        <taxon>Eukaryota</taxon>
        <taxon>Metazoa</taxon>
        <taxon>Chordata</taxon>
        <taxon>Craniata</taxon>
        <taxon>Vertebrata</taxon>
        <taxon>Euteleostomi</taxon>
        <taxon>Archelosauria</taxon>
        <taxon>Archosauria</taxon>
        <taxon>Dinosauria</taxon>
        <taxon>Saurischia</taxon>
        <taxon>Theropoda</taxon>
        <taxon>Coelurosauria</taxon>
        <taxon>Aves</taxon>
        <taxon>Neognathae</taxon>
        <taxon>Galloanserae</taxon>
        <taxon>Galliformes</taxon>
        <taxon>Phasianidae</taxon>
        <taxon>Meleagridinae</taxon>
        <taxon>Meleagris</taxon>
    </lineage>
</organism>
<dbReference type="InterPro" id="IPR036539">
    <property type="entry name" value="Cyt_c_oxidase_su7a_sf"/>
</dbReference>
<dbReference type="GO" id="GO:0045277">
    <property type="term" value="C:respiratory chain complex IV"/>
    <property type="evidence" value="ECO:0007669"/>
    <property type="project" value="InterPro"/>
</dbReference>
<dbReference type="Gene3D" id="4.10.91.10">
    <property type="entry name" value="Cytochrome c oxidase, subunit VIIa"/>
    <property type="match status" value="1"/>
</dbReference>
<dbReference type="AlphaFoldDB" id="A0A803YNF5"/>
<protein>
    <recommendedName>
        <fullName evidence="12">Cytochrome c oxidase subunit 7A2, mitochondrial</fullName>
    </recommendedName>
    <alternativeName>
        <fullName evidence="13">Cytochrome c oxidase subunit VIIa-liver/heart</fullName>
    </alternativeName>
</protein>
<dbReference type="OrthoDB" id="5966508at2759"/>
<comment type="subcellular location">
    <subcellularLocation>
        <location evidence="1">Mitochondrion inner membrane</location>
        <topology evidence="1">Single-pass membrane protein</topology>
    </subcellularLocation>
</comment>
<keyword evidence="15" id="KW-1185">Reference proteome</keyword>
<evidence type="ECO:0000256" key="12">
    <source>
        <dbReference type="ARBA" id="ARBA00040282"/>
    </source>
</evidence>
<dbReference type="PANTHER" id="PTHR10510:SF15">
    <property type="entry name" value="CYTOCHROME C OXIDASE SUBUNIT 7A2, MITOCHONDRIAL"/>
    <property type="match status" value="1"/>
</dbReference>
<dbReference type="CDD" id="cd00928">
    <property type="entry name" value="Cyt_c_Oxidase_VIIa"/>
    <property type="match status" value="1"/>
</dbReference>
<evidence type="ECO:0000256" key="4">
    <source>
        <dbReference type="ARBA" id="ARBA00022692"/>
    </source>
</evidence>
<dbReference type="GeneTree" id="ENSGT00940000154550"/>
<proteinExistence type="inferred from homology"/>
<comment type="similarity">
    <text evidence="3">Belongs to the cytochrome c oxidase VIIa family.</text>
</comment>
<dbReference type="GO" id="GO:0002082">
    <property type="term" value="P:regulation of oxidative phosphorylation"/>
    <property type="evidence" value="ECO:0007669"/>
    <property type="project" value="TreeGrafter"/>
</dbReference>
<dbReference type="InParanoid" id="A0A803YNF5"/>
<dbReference type="GO" id="GO:0016491">
    <property type="term" value="F:oxidoreductase activity"/>
    <property type="evidence" value="ECO:0007669"/>
    <property type="project" value="UniProtKB-KW"/>
</dbReference>
<keyword evidence="5" id="KW-0999">Mitochondrion inner membrane</keyword>
<sequence>MWRNLLSIRQVSRRTISTASRRPLENRVPEKQKLFQEDNGLPVYLKGGIMDGLLYRFTMGLTVFGKAHIKHLRFSTLSNLLRLKNFFGTASSMTDTVLCTRYSFRIHVKMLDKAKITHKAYFERE</sequence>
<evidence type="ECO:0000256" key="3">
    <source>
        <dbReference type="ARBA" id="ARBA00009331"/>
    </source>
</evidence>
<keyword evidence="6" id="KW-0809">Transit peptide</keyword>
<dbReference type="InterPro" id="IPR003177">
    <property type="entry name" value="Cytc_oxidase_su7a_met"/>
</dbReference>
<evidence type="ECO:0000256" key="9">
    <source>
        <dbReference type="ARBA" id="ARBA00023002"/>
    </source>
</evidence>
<keyword evidence="7" id="KW-1133">Transmembrane helix</keyword>
<dbReference type="FunFam" id="4.10.91.10:FF:000001">
    <property type="entry name" value="Cytochrome c oxidase subunit 7A1, mitochondrial"/>
    <property type="match status" value="1"/>
</dbReference>
<evidence type="ECO:0000256" key="8">
    <source>
        <dbReference type="ARBA" id="ARBA00022990"/>
    </source>
</evidence>
<comment type="pathway">
    <text evidence="2">Energy metabolism; oxidative phosphorylation.</text>
</comment>
<dbReference type="InterPro" id="IPR039297">
    <property type="entry name" value="COX7a"/>
</dbReference>
<evidence type="ECO:0000313" key="15">
    <source>
        <dbReference type="Proteomes" id="UP000001645"/>
    </source>
</evidence>
<dbReference type="KEGG" id="mgp:100548330"/>
<reference evidence="14" key="2">
    <citation type="submission" date="2025-08" db="UniProtKB">
        <authorList>
            <consortium name="Ensembl"/>
        </authorList>
    </citation>
    <scope>IDENTIFICATION</scope>
</reference>
<keyword evidence="8" id="KW-0007">Acetylation</keyword>
<evidence type="ECO:0000256" key="1">
    <source>
        <dbReference type="ARBA" id="ARBA00004434"/>
    </source>
</evidence>
<dbReference type="GeneID" id="100548330"/>
<evidence type="ECO:0000256" key="5">
    <source>
        <dbReference type="ARBA" id="ARBA00022792"/>
    </source>
</evidence>
<evidence type="ECO:0000313" key="14">
    <source>
        <dbReference type="Ensembl" id="ENSMGAP00000033303.1"/>
    </source>
</evidence>
<name>A0A803YNF5_MELGA</name>